<dbReference type="Pfam" id="PF02801">
    <property type="entry name" value="Ketoacyl-synt_C"/>
    <property type="match status" value="1"/>
</dbReference>
<dbReference type="NCBIfam" id="NF006618">
    <property type="entry name" value="PRK09185.1"/>
    <property type="match status" value="1"/>
</dbReference>
<dbReference type="EC" id="2.3.1.179" evidence="6"/>
<keyword evidence="3 4" id="KW-0808">Transferase</keyword>
<keyword evidence="6" id="KW-0012">Acyltransferase</keyword>
<evidence type="ECO:0000256" key="3">
    <source>
        <dbReference type="ARBA" id="ARBA00022679"/>
    </source>
</evidence>
<dbReference type="PANTHER" id="PTHR11712">
    <property type="entry name" value="POLYKETIDE SYNTHASE-RELATED"/>
    <property type="match status" value="1"/>
</dbReference>
<dbReference type="InterPro" id="IPR014031">
    <property type="entry name" value="Ketoacyl_synth_C"/>
</dbReference>
<dbReference type="OrthoDB" id="9808669at2"/>
<dbReference type="SMART" id="SM00825">
    <property type="entry name" value="PKS_KS"/>
    <property type="match status" value="1"/>
</dbReference>
<name>A0A5S9QM69_9GAMM</name>
<comment type="similarity">
    <text evidence="2 4">Belongs to the thiolase-like superfamily. Beta-ketoacyl-ACP synthases family.</text>
</comment>
<protein>
    <submittedName>
        <fullName evidence="6">3-oxoacyl-[acyl-carrier-protein] synthase 2</fullName>
        <ecNumber evidence="6">2.3.1.179</ecNumber>
    </submittedName>
</protein>
<organism evidence="6 7">
    <name type="scientific">BD1-7 clade bacterium</name>
    <dbReference type="NCBI Taxonomy" id="2029982"/>
    <lineage>
        <taxon>Bacteria</taxon>
        <taxon>Pseudomonadati</taxon>
        <taxon>Pseudomonadota</taxon>
        <taxon>Gammaproteobacteria</taxon>
        <taxon>Cellvibrionales</taxon>
        <taxon>Spongiibacteraceae</taxon>
        <taxon>BD1-7 clade</taxon>
    </lineage>
</organism>
<sequence length="398" mass="41848">MSRIYINDYAMANALGINKNDVWNNWQTGNSPGMTSTEEYSPGMICPVGKLTSELPELAAEYTRYNSRNNRLLHTIISQMSTTLSALKEQFGNDRIGLVIGTSTSGISVAEDGLEYAVEHDGVPPAGYTFSQHGMGAGIDFLKEAFDITGPGILISTACSSSGNAFATARRLINTGVCDAVITGGADTLCRLTIQGFSSLESVSQQVCNPLSINRNGINIGEAAACFVISGIPSKLELKGVGQSSDAHHISAPDPTGNGAFAAMQQALTQADLPAEQVDYINLHGTATPLNDAMESKAVYRLVSDSAAISSTKSLTGHTLGAAAATELGLCALLIEKSVEHGAIKIPAQQWDQQYDPDIAPLNIVKDNTPAAEIKNCLSNSFAFGGNNTSLLIGLNND</sequence>
<dbReference type="CDD" id="cd00834">
    <property type="entry name" value="KAS_I_II"/>
    <property type="match status" value="1"/>
</dbReference>
<dbReference type="Proteomes" id="UP000434580">
    <property type="component" value="Unassembled WGS sequence"/>
</dbReference>
<dbReference type="SUPFAM" id="SSF53901">
    <property type="entry name" value="Thiolase-like"/>
    <property type="match status" value="1"/>
</dbReference>
<dbReference type="InterPro" id="IPR020841">
    <property type="entry name" value="PKS_Beta-ketoAc_synthase_dom"/>
</dbReference>
<dbReference type="InterPro" id="IPR016039">
    <property type="entry name" value="Thiolase-like"/>
</dbReference>
<evidence type="ECO:0000313" key="6">
    <source>
        <dbReference type="EMBL" id="CAA0115362.1"/>
    </source>
</evidence>
<dbReference type="AlphaFoldDB" id="A0A5S9QM69"/>
<reference evidence="6 7" key="1">
    <citation type="submission" date="2019-11" db="EMBL/GenBank/DDBJ databases">
        <authorList>
            <person name="Holert J."/>
        </authorList>
    </citation>
    <scope>NUCLEOTIDE SEQUENCE [LARGE SCALE GENOMIC DNA]</scope>
    <source>
        <strain evidence="6">BC5_2</strain>
    </source>
</reference>
<gene>
    <name evidence="6" type="primary">fabF_4</name>
    <name evidence="6" type="ORF">DPBNPPHM_01923</name>
</gene>
<dbReference type="Pfam" id="PF00109">
    <property type="entry name" value="ketoacyl-synt"/>
    <property type="match status" value="1"/>
</dbReference>
<accession>A0A5S9QM69</accession>
<evidence type="ECO:0000256" key="4">
    <source>
        <dbReference type="RuleBase" id="RU003694"/>
    </source>
</evidence>
<dbReference type="Gene3D" id="3.40.47.10">
    <property type="match status" value="2"/>
</dbReference>
<dbReference type="EMBL" id="CACSII010000018">
    <property type="protein sequence ID" value="CAA0115362.1"/>
    <property type="molecule type" value="Genomic_DNA"/>
</dbReference>
<proteinExistence type="inferred from homology"/>
<dbReference type="PANTHER" id="PTHR11712:SF320">
    <property type="entry name" value="BETA-KETOACYL SYNTHASE"/>
    <property type="match status" value="1"/>
</dbReference>
<evidence type="ECO:0000313" key="7">
    <source>
        <dbReference type="Proteomes" id="UP000434580"/>
    </source>
</evidence>
<feature type="domain" description="Ketosynthase family 3 (KS3)" evidence="5">
    <location>
        <begin position="1"/>
        <end position="395"/>
    </location>
</feature>
<comment type="pathway">
    <text evidence="1">Lipid metabolism.</text>
</comment>
<evidence type="ECO:0000259" key="5">
    <source>
        <dbReference type="PROSITE" id="PS52004"/>
    </source>
</evidence>
<dbReference type="GO" id="GO:0006633">
    <property type="term" value="P:fatty acid biosynthetic process"/>
    <property type="evidence" value="ECO:0007669"/>
    <property type="project" value="TreeGrafter"/>
</dbReference>
<evidence type="ECO:0000256" key="2">
    <source>
        <dbReference type="ARBA" id="ARBA00008467"/>
    </source>
</evidence>
<dbReference type="GO" id="GO:0005829">
    <property type="term" value="C:cytosol"/>
    <property type="evidence" value="ECO:0007669"/>
    <property type="project" value="TreeGrafter"/>
</dbReference>
<dbReference type="InterPro" id="IPR000794">
    <property type="entry name" value="Beta-ketoacyl_synthase"/>
</dbReference>
<dbReference type="PROSITE" id="PS52004">
    <property type="entry name" value="KS3_2"/>
    <property type="match status" value="1"/>
</dbReference>
<dbReference type="InterPro" id="IPR014030">
    <property type="entry name" value="Ketoacyl_synth_N"/>
</dbReference>
<evidence type="ECO:0000256" key="1">
    <source>
        <dbReference type="ARBA" id="ARBA00005189"/>
    </source>
</evidence>
<dbReference type="GO" id="GO:0004315">
    <property type="term" value="F:3-oxoacyl-[acyl-carrier-protein] synthase activity"/>
    <property type="evidence" value="ECO:0007669"/>
    <property type="project" value="UniProtKB-EC"/>
</dbReference>